<reference evidence="2 3" key="1">
    <citation type="submission" date="2016-04" db="EMBL/GenBank/DDBJ databases">
        <title>Genome analyses suggest a sexual origin of heterokaryosis in a supposedly ancient asexual fungus.</title>
        <authorList>
            <person name="Ropars J."/>
            <person name="Sedzielewska K."/>
            <person name="Noel J."/>
            <person name="Charron P."/>
            <person name="Farinelli L."/>
            <person name="Marton T."/>
            <person name="Kruger M."/>
            <person name="Pelin A."/>
            <person name="Brachmann A."/>
            <person name="Corradi N."/>
        </authorList>
    </citation>
    <scope>NUCLEOTIDE SEQUENCE [LARGE SCALE GENOMIC DNA]</scope>
    <source>
        <strain evidence="2 3">A5</strain>
    </source>
</reference>
<organism evidence="2 3">
    <name type="scientific">Rhizophagus irregularis</name>
    <dbReference type="NCBI Taxonomy" id="588596"/>
    <lineage>
        <taxon>Eukaryota</taxon>
        <taxon>Fungi</taxon>
        <taxon>Fungi incertae sedis</taxon>
        <taxon>Mucoromycota</taxon>
        <taxon>Glomeromycotina</taxon>
        <taxon>Glomeromycetes</taxon>
        <taxon>Glomerales</taxon>
        <taxon>Glomeraceae</taxon>
        <taxon>Rhizophagus</taxon>
    </lineage>
</organism>
<dbReference type="AlphaFoldDB" id="A0A2N0NLV2"/>
<dbReference type="EMBL" id="LLXJ01004678">
    <property type="protein sequence ID" value="PKB95552.1"/>
    <property type="molecule type" value="Genomic_DNA"/>
</dbReference>
<dbReference type="Proteomes" id="UP000232722">
    <property type="component" value="Unassembled WGS sequence"/>
</dbReference>
<evidence type="ECO:0000259" key="1">
    <source>
        <dbReference type="Pfam" id="PF12323"/>
    </source>
</evidence>
<dbReference type="VEuPathDB" id="FungiDB:RhiirA1_394115"/>
<name>A0A2N0NLV2_9GLOM</name>
<comment type="caution">
    <text evidence="2">The sequence shown here is derived from an EMBL/GenBank/DDBJ whole genome shotgun (WGS) entry which is preliminary data.</text>
</comment>
<dbReference type="InterPro" id="IPR021027">
    <property type="entry name" value="Transposase_put_HTH"/>
</dbReference>
<protein>
    <recommendedName>
        <fullName evidence="1">Transposase putative helix-turn-helix domain-containing protein</fullName>
    </recommendedName>
</protein>
<feature type="domain" description="Transposase putative helix-turn-helix" evidence="1">
    <location>
        <begin position="47"/>
        <end position="89"/>
    </location>
</feature>
<evidence type="ECO:0000313" key="3">
    <source>
        <dbReference type="Proteomes" id="UP000232722"/>
    </source>
</evidence>
<evidence type="ECO:0000313" key="2">
    <source>
        <dbReference type="EMBL" id="PKB95552.1"/>
    </source>
</evidence>
<dbReference type="VEuPathDB" id="FungiDB:RhiirFUN_026763"/>
<gene>
    <name evidence="2" type="ORF">RhiirA5_436507</name>
</gene>
<sequence>MQQEQSSPLHNILIERITSLVNNNEVASKQVKSSQRKTDKVPAGKCIRIRLYPKKEEREKLRKWMGTARWTYNKCLHGITKENIKRTKKDLRAHFLNAKAFNTTPELKWVLETPMIFVIRLWMTC</sequence>
<reference evidence="2 3" key="2">
    <citation type="submission" date="2017-09" db="EMBL/GenBank/DDBJ databases">
        <title>Extensive intraspecific genome diversity in a model arbuscular mycorrhizal fungus.</title>
        <authorList>
            <person name="Chen E.C."/>
            <person name="Morin E."/>
            <person name="Beaudet D."/>
            <person name="Noel J."/>
            <person name="Ndikumana S."/>
            <person name="Charron P."/>
            <person name="St-Onge C."/>
            <person name="Giorgi J."/>
            <person name="Grigoriev I.V."/>
            <person name="Roux C."/>
            <person name="Martin F.M."/>
            <person name="Corradi N."/>
        </authorList>
    </citation>
    <scope>NUCLEOTIDE SEQUENCE [LARGE SCALE GENOMIC DNA]</scope>
    <source>
        <strain evidence="2 3">A5</strain>
    </source>
</reference>
<accession>A0A2N0NLV2</accession>
<dbReference type="Pfam" id="PF12323">
    <property type="entry name" value="HTH_OrfB_IS605"/>
    <property type="match status" value="1"/>
</dbReference>
<proteinExistence type="predicted"/>